<feature type="domain" description="Glycosyl hydrolase family 92 N-terminal" evidence="6">
    <location>
        <begin position="35"/>
        <end position="260"/>
    </location>
</feature>
<dbReference type="Gene3D" id="2.70.98.10">
    <property type="match status" value="1"/>
</dbReference>
<comment type="cofactor">
    <cofactor evidence="1">
        <name>Ca(2+)</name>
        <dbReference type="ChEBI" id="CHEBI:29108"/>
    </cofactor>
</comment>
<dbReference type="PANTHER" id="PTHR12143:SF43">
    <property type="entry name" value="PUTATIVE-RELATED"/>
    <property type="match status" value="1"/>
</dbReference>
<evidence type="ECO:0000313" key="7">
    <source>
        <dbReference type="EMBL" id="MBO8471677.1"/>
    </source>
</evidence>
<dbReference type="GO" id="GO:0005975">
    <property type="term" value="P:carbohydrate metabolic process"/>
    <property type="evidence" value="ECO:0007669"/>
    <property type="project" value="InterPro"/>
</dbReference>
<comment type="subunit">
    <text evidence="2">Monomer.</text>
</comment>
<dbReference type="GO" id="GO:0006516">
    <property type="term" value="P:glycoprotein catabolic process"/>
    <property type="evidence" value="ECO:0007669"/>
    <property type="project" value="TreeGrafter"/>
</dbReference>
<feature type="chain" id="PRO_5039183710" evidence="4">
    <location>
        <begin position="25"/>
        <end position="766"/>
    </location>
</feature>
<keyword evidence="3" id="KW-0106">Calcium</keyword>
<dbReference type="Pfam" id="PF17678">
    <property type="entry name" value="Glyco_hydro_92N"/>
    <property type="match status" value="1"/>
</dbReference>
<evidence type="ECO:0000313" key="8">
    <source>
        <dbReference type="Proteomes" id="UP000823603"/>
    </source>
</evidence>
<dbReference type="Gene3D" id="1.20.1050.60">
    <property type="entry name" value="alpha-1,2-mannosidase"/>
    <property type="match status" value="1"/>
</dbReference>
<dbReference type="NCBIfam" id="TIGR01180">
    <property type="entry name" value="aman2_put"/>
    <property type="match status" value="1"/>
</dbReference>
<dbReference type="InterPro" id="IPR012939">
    <property type="entry name" value="Glyco_hydro_92"/>
</dbReference>
<dbReference type="PANTHER" id="PTHR12143">
    <property type="entry name" value="PEPTIDE N-GLYCANASE PNGASE -RELATED"/>
    <property type="match status" value="1"/>
</dbReference>
<dbReference type="GO" id="GO:0016798">
    <property type="term" value="F:hydrolase activity, acting on glycosyl bonds"/>
    <property type="evidence" value="ECO:0007669"/>
    <property type="project" value="UniProtKB-KW"/>
</dbReference>
<reference evidence="7" key="2">
    <citation type="journal article" date="2021" name="PeerJ">
        <title>Extensive microbial diversity within the chicken gut microbiome revealed by metagenomics and culture.</title>
        <authorList>
            <person name="Gilroy R."/>
            <person name="Ravi A."/>
            <person name="Getino M."/>
            <person name="Pursley I."/>
            <person name="Horton D.L."/>
            <person name="Alikhan N.F."/>
            <person name="Baker D."/>
            <person name="Gharbi K."/>
            <person name="Hall N."/>
            <person name="Watson M."/>
            <person name="Adriaenssens E.M."/>
            <person name="Foster-Nyarko E."/>
            <person name="Jarju S."/>
            <person name="Secka A."/>
            <person name="Antonio M."/>
            <person name="Oren A."/>
            <person name="Chaudhuri R.R."/>
            <person name="La Ragione R."/>
            <person name="Hildebrand F."/>
            <person name="Pallen M.J."/>
        </authorList>
    </citation>
    <scope>NUCLEOTIDE SEQUENCE</scope>
    <source>
        <strain evidence="7">B2-22910</strain>
    </source>
</reference>
<dbReference type="GO" id="GO:0030246">
    <property type="term" value="F:carbohydrate binding"/>
    <property type="evidence" value="ECO:0007669"/>
    <property type="project" value="InterPro"/>
</dbReference>
<dbReference type="GO" id="GO:0000224">
    <property type="term" value="F:peptide-N4-(N-acetyl-beta-glucosaminyl)asparagine amidase activity"/>
    <property type="evidence" value="ECO:0007669"/>
    <property type="project" value="TreeGrafter"/>
</dbReference>
<evidence type="ECO:0000256" key="2">
    <source>
        <dbReference type="ARBA" id="ARBA00011245"/>
    </source>
</evidence>
<dbReference type="EC" id="3.2.1.-" evidence="7"/>
<organism evidence="7 8">
    <name type="scientific">Candidatus Cryptobacteroides faecavium</name>
    <dbReference type="NCBI Taxonomy" id="2840762"/>
    <lineage>
        <taxon>Bacteria</taxon>
        <taxon>Pseudomonadati</taxon>
        <taxon>Bacteroidota</taxon>
        <taxon>Bacteroidia</taxon>
        <taxon>Bacteroidales</taxon>
        <taxon>Candidatus Cryptobacteroides</taxon>
    </lineage>
</organism>
<evidence type="ECO:0000259" key="5">
    <source>
        <dbReference type="Pfam" id="PF07971"/>
    </source>
</evidence>
<comment type="caution">
    <text evidence="7">The sequence shown here is derived from an EMBL/GenBank/DDBJ whole genome shotgun (WGS) entry which is preliminary data.</text>
</comment>
<dbReference type="InterPro" id="IPR008928">
    <property type="entry name" value="6-hairpin_glycosidase_sf"/>
</dbReference>
<dbReference type="AlphaFoldDB" id="A0A9D9NFF8"/>
<keyword evidence="4" id="KW-0732">Signal</keyword>
<evidence type="ECO:0000256" key="4">
    <source>
        <dbReference type="SAM" id="SignalP"/>
    </source>
</evidence>
<dbReference type="InterPro" id="IPR041371">
    <property type="entry name" value="GH92_N"/>
</dbReference>
<dbReference type="Gene3D" id="3.30.2080.10">
    <property type="entry name" value="GH92 mannosidase domain"/>
    <property type="match status" value="1"/>
</dbReference>
<dbReference type="Pfam" id="PF07971">
    <property type="entry name" value="Glyco_hydro_92"/>
    <property type="match status" value="1"/>
</dbReference>
<name>A0A9D9NFF8_9BACT</name>
<dbReference type="GO" id="GO:0005829">
    <property type="term" value="C:cytosol"/>
    <property type="evidence" value="ECO:0007669"/>
    <property type="project" value="TreeGrafter"/>
</dbReference>
<keyword evidence="7" id="KW-0326">Glycosidase</keyword>
<dbReference type="SUPFAM" id="SSF48208">
    <property type="entry name" value="Six-hairpin glycosidases"/>
    <property type="match status" value="1"/>
</dbReference>
<proteinExistence type="predicted"/>
<reference evidence="7" key="1">
    <citation type="submission" date="2020-10" db="EMBL/GenBank/DDBJ databases">
        <authorList>
            <person name="Gilroy R."/>
        </authorList>
    </citation>
    <scope>NUCLEOTIDE SEQUENCE</scope>
    <source>
        <strain evidence="7">B2-22910</strain>
    </source>
</reference>
<protein>
    <submittedName>
        <fullName evidence="7">GH92 family glycosyl hydrolase</fullName>
        <ecNumber evidence="7">3.2.1.-</ecNumber>
    </submittedName>
</protein>
<evidence type="ECO:0000256" key="1">
    <source>
        <dbReference type="ARBA" id="ARBA00001913"/>
    </source>
</evidence>
<dbReference type="FunFam" id="3.30.2080.10:FF:000001">
    <property type="entry name" value="Alpha-1,2-mannosidase subfamily"/>
    <property type="match status" value="1"/>
</dbReference>
<dbReference type="Gene3D" id="1.20.1610.10">
    <property type="entry name" value="alpha-1,2-mannosidases domains"/>
    <property type="match status" value="1"/>
</dbReference>
<keyword evidence="7" id="KW-0378">Hydrolase</keyword>
<feature type="signal peptide" evidence="4">
    <location>
        <begin position="1"/>
        <end position="24"/>
    </location>
</feature>
<dbReference type="InterPro" id="IPR014718">
    <property type="entry name" value="GH-type_carb-bd"/>
</dbReference>
<dbReference type="InterPro" id="IPR005887">
    <property type="entry name" value="GH92_a_mannosidase_put"/>
</dbReference>
<evidence type="ECO:0000256" key="3">
    <source>
        <dbReference type="ARBA" id="ARBA00022837"/>
    </source>
</evidence>
<dbReference type="FunFam" id="1.20.1610.10:FF:000001">
    <property type="entry name" value="Putative alpha-1,2-mannosidase"/>
    <property type="match status" value="1"/>
</dbReference>
<dbReference type="FunFam" id="1.20.1050.60:FF:000001">
    <property type="entry name" value="Putative alpha-1,2-mannosidase"/>
    <property type="match status" value="1"/>
</dbReference>
<dbReference type="InterPro" id="IPR050883">
    <property type="entry name" value="PNGase"/>
</dbReference>
<dbReference type="EMBL" id="JADIMB010000116">
    <property type="protein sequence ID" value="MBO8471677.1"/>
    <property type="molecule type" value="Genomic_DNA"/>
</dbReference>
<accession>A0A9D9NFF8</accession>
<dbReference type="Proteomes" id="UP000823603">
    <property type="component" value="Unassembled WGS sequence"/>
</dbReference>
<feature type="domain" description="Glycosyl hydrolase family 92" evidence="5">
    <location>
        <begin position="266"/>
        <end position="742"/>
    </location>
</feature>
<gene>
    <name evidence="7" type="ORF">IAB82_07795</name>
</gene>
<sequence>MIKKLLYVSMLAGFLCAGARPALCKEASERDLVQYANTLQGTNSEFRMTHGNTFPATTLPFGMHTWTPQTGVNGDGWKYQFERDSIRAFQQAHQCSSWTRDYMVYSLMPVCGELRVDQYGRAAKFSHDNETARPNYYSVAFENGIKAEMSPVERGAHLRFSFPKGQNSYIVLDGYTGMSAVSIDPKGRRITGYVANGGVAHKGLRNWFVIEFDRPFVSYGTWDGTTGEIHEGRLADDGRMKGAYVEFAKGSTVQIKTCSSYISPSQAELNLDTELGGYKSLDQTKYAAWKIWNDLFSRILVEDDNEENIKTFYSCFFRASIFSRSFFEYDAEGKPYYRSPNDNRIYSGYYYTDTGFWDTFRAQFPLTCILHPTMQGRYMNAMLDCYRQYGWLPSWSFPHEGGGMIGSHAISLFADAWAKGIRTFDPAEALEAYYHEATNDSPGGPASGRNGWKEYFTLGYIPYPDVRESTAKTLEYTYDDWCAYQLAKMTGNGYYENIFGRQIYNYRNVYNPQTGFMQGRHKDGSWTENFDPAEWGGPFTEGCAWHYLWSVFHDPAGLSGLLGGDEKLVQKLDSVFTVPGDFKVGTYGFAIHEMNEMKAAGMGQYAHGNQPIQHAIYLYNYAGAPWKAQQRVREVMTRLYNSTENGYPGDEDQGQTSSWYVLSALGLYSVCPGTDQYVIGSPLFRKVTITLEDGKKFTIEAEGNDADSVYIKSASLNGSGLDRNYITYSEITDGGTLKFIMSATPEKTRGISESSRPYSVSAEQNQ</sequence>
<evidence type="ECO:0000259" key="6">
    <source>
        <dbReference type="Pfam" id="PF17678"/>
    </source>
</evidence>